<keyword evidence="5" id="KW-0378">Hydrolase</keyword>
<dbReference type="SUPFAM" id="SSF51658">
    <property type="entry name" value="Xylose isomerase-like"/>
    <property type="match status" value="1"/>
</dbReference>
<evidence type="ECO:0000313" key="8">
    <source>
        <dbReference type="EMBL" id="PRP89775.1"/>
    </source>
</evidence>
<dbReference type="Pfam" id="PF03851">
    <property type="entry name" value="UvdE"/>
    <property type="match status" value="1"/>
</dbReference>
<dbReference type="InterPro" id="IPR036237">
    <property type="entry name" value="Xyl_isomerase-like_sf"/>
</dbReference>
<keyword evidence="6" id="KW-0234">DNA repair</keyword>
<keyword evidence="9" id="KW-1185">Reference proteome</keyword>
<dbReference type="GO" id="GO:0009411">
    <property type="term" value="P:response to UV"/>
    <property type="evidence" value="ECO:0007669"/>
    <property type="project" value="InterPro"/>
</dbReference>
<gene>
    <name evidence="8" type="ORF">PROFUN_00117</name>
</gene>
<feature type="compositionally biased region" description="Basic residues" evidence="7">
    <location>
        <begin position="427"/>
        <end position="436"/>
    </location>
</feature>
<dbReference type="OrthoDB" id="541883at2759"/>
<feature type="compositionally biased region" description="Basic and acidic residues" evidence="7">
    <location>
        <begin position="1"/>
        <end position="18"/>
    </location>
</feature>
<keyword evidence="4" id="KW-0228">DNA excision</keyword>
<dbReference type="AlphaFoldDB" id="A0A2P6P0P1"/>
<evidence type="ECO:0000256" key="2">
    <source>
        <dbReference type="ARBA" id="ARBA00022759"/>
    </source>
</evidence>
<evidence type="ECO:0000256" key="7">
    <source>
        <dbReference type="SAM" id="MobiDB-lite"/>
    </source>
</evidence>
<evidence type="ECO:0000256" key="5">
    <source>
        <dbReference type="ARBA" id="ARBA00022801"/>
    </source>
</evidence>
<dbReference type="GO" id="GO:0006289">
    <property type="term" value="P:nucleotide-excision repair"/>
    <property type="evidence" value="ECO:0007669"/>
    <property type="project" value="InterPro"/>
</dbReference>
<dbReference type="PANTHER" id="PTHR31290">
    <property type="entry name" value="UV-DAMAGE ENDONUCLEASE"/>
    <property type="match status" value="1"/>
</dbReference>
<feature type="compositionally biased region" description="Basic and acidic residues" evidence="7">
    <location>
        <begin position="526"/>
        <end position="541"/>
    </location>
</feature>
<evidence type="ECO:0000256" key="1">
    <source>
        <dbReference type="ARBA" id="ARBA00022722"/>
    </source>
</evidence>
<proteinExistence type="predicted"/>
<keyword evidence="1" id="KW-0540">Nuclease</keyword>
<evidence type="ECO:0000313" key="9">
    <source>
        <dbReference type="Proteomes" id="UP000241769"/>
    </source>
</evidence>
<name>A0A2P6P0P1_9EUKA</name>
<evidence type="ECO:0000256" key="3">
    <source>
        <dbReference type="ARBA" id="ARBA00022763"/>
    </source>
</evidence>
<keyword evidence="2" id="KW-0255">Endonuclease</keyword>
<sequence length="561" mass="63088">MSEEKSKPTETKPDEPLPKKTTTFKGRLGYACLNTVLRKMKPEPIFCSRTCRLATAREGGKDKIFGLALKNAQDLLPMLKWNDEHNIKFMRVSSEMFPFASHEEVGYLLKDVPGVPEVLAETGKWAREHGHRLTAHPGQFNQLGSPRESVIVNSIRTLERECEVLDLMGMGPDSVMIIHMGGKYDGKDKAMARFEENWKKVPKNVRDRIVLENDELCYNVEDLLPLCQKLKIPMVVDWHHDSINLSSKPLPEYIPAINEIFKERGIRPKQHYSEGRPGAVTVAERRGHSSRVMSLPPCADDVDLMIEAKDKEMAVLQLYQIYDLYPVDASIMTPDTKIGVKVRQPKKKKIETDDDEPKKGKKKIHRKKVIVKEGEEGEVYGEDMAELVDGSQMSQEKGEVVLKDSVEIVEKIPGKRKSRVKKESPAKKPKTVRAKKAQASVSESSEEDASERPKRASRAKKPNYKENMSSQDSSAEEIIEDEARTAATITPSRKSLTSRRRKGGSHETDSSETDADYSEDGYSSKSDGEVKKEVMGDDGKQHHSGVFAVKHSLAPAPKIEK</sequence>
<dbReference type="GO" id="GO:0016787">
    <property type="term" value="F:hydrolase activity"/>
    <property type="evidence" value="ECO:0007669"/>
    <property type="project" value="UniProtKB-KW"/>
</dbReference>
<evidence type="ECO:0000256" key="6">
    <source>
        <dbReference type="ARBA" id="ARBA00023204"/>
    </source>
</evidence>
<evidence type="ECO:0000256" key="4">
    <source>
        <dbReference type="ARBA" id="ARBA00022769"/>
    </source>
</evidence>
<dbReference type="InterPro" id="IPR004601">
    <property type="entry name" value="UvdE"/>
</dbReference>
<reference evidence="8 9" key="1">
    <citation type="journal article" date="2018" name="Genome Biol. Evol.">
        <title>Multiple Roots of Fruiting Body Formation in Amoebozoa.</title>
        <authorList>
            <person name="Hillmann F."/>
            <person name="Forbes G."/>
            <person name="Novohradska S."/>
            <person name="Ferling I."/>
            <person name="Riege K."/>
            <person name="Groth M."/>
            <person name="Westermann M."/>
            <person name="Marz M."/>
            <person name="Spaller T."/>
            <person name="Winckler T."/>
            <person name="Schaap P."/>
            <person name="Glockner G."/>
        </authorList>
    </citation>
    <scope>NUCLEOTIDE SEQUENCE [LARGE SCALE GENOMIC DNA]</scope>
    <source>
        <strain evidence="8 9">Jena</strain>
    </source>
</reference>
<dbReference type="Gene3D" id="3.20.20.150">
    <property type="entry name" value="Divalent-metal-dependent TIM barrel enzymes"/>
    <property type="match status" value="1"/>
</dbReference>
<dbReference type="InParanoid" id="A0A2P6P0P1"/>
<dbReference type="PANTHER" id="PTHR31290:SF5">
    <property type="entry name" value="UV-DAMAGE ENDONUCLEASE"/>
    <property type="match status" value="1"/>
</dbReference>
<dbReference type="GO" id="GO:0005634">
    <property type="term" value="C:nucleus"/>
    <property type="evidence" value="ECO:0007669"/>
    <property type="project" value="TreeGrafter"/>
</dbReference>
<keyword evidence="3" id="KW-0227">DNA damage</keyword>
<dbReference type="GO" id="GO:0005739">
    <property type="term" value="C:mitochondrion"/>
    <property type="evidence" value="ECO:0007669"/>
    <property type="project" value="TreeGrafter"/>
</dbReference>
<dbReference type="GO" id="GO:0004519">
    <property type="term" value="F:endonuclease activity"/>
    <property type="evidence" value="ECO:0007669"/>
    <property type="project" value="UniProtKB-KW"/>
</dbReference>
<feature type="region of interest" description="Disordered" evidence="7">
    <location>
        <begin position="412"/>
        <end position="561"/>
    </location>
</feature>
<dbReference type="Proteomes" id="UP000241769">
    <property type="component" value="Unassembled WGS sequence"/>
</dbReference>
<dbReference type="EMBL" id="MDYQ01000001">
    <property type="protein sequence ID" value="PRP89775.1"/>
    <property type="molecule type" value="Genomic_DNA"/>
</dbReference>
<feature type="compositionally biased region" description="Acidic residues" evidence="7">
    <location>
        <begin position="510"/>
        <end position="519"/>
    </location>
</feature>
<protein>
    <recommendedName>
        <fullName evidence="10">UV-endonuclease UvdE</fullName>
    </recommendedName>
</protein>
<feature type="region of interest" description="Disordered" evidence="7">
    <location>
        <begin position="342"/>
        <end position="367"/>
    </location>
</feature>
<dbReference type="NCBIfam" id="TIGR00629">
    <property type="entry name" value="uvde"/>
    <property type="match status" value="1"/>
</dbReference>
<comment type="caution">
    <text evidence="8">The sequence shown here is derived from an EMBL/GenBank/DDBJ whole genome shotgun (WGS) entry which is preliminary data.</text>
</comment>
<evidence type="ECO:0008006" key="10">
    <source>
        <dbReference type="Google" id="ProtNLM"/>
    </source>
</evidence>
<organism evidence="8 9">
    <name type="scientific">Planoprotostelium fungivorum</name>
    <dbReference type="NCBI Taxonomy" id="1890364"/>
    <lineage>
        <taxon>Eukaryota</taxon>
        <taxon>Amoebozoa</taxon>
        <taxon>Evosea</taxon>
        <taxon>Variosea</taxon>
        <taxon>Cavosteliida</taxon>
        <taxon>Cavosteliaceae</taxon>
        <taxon>Planoprotostelium</taxon>
    </lineage>
</organism>
<dbReference type="GO" id="GO:0043504">
    <property type="term" value="P:mitochondrial DNA repair"/>
    <property type="evidence" value="ECO:0007669"/>
    <property type="project" value="TreeGrafter"/>
</dbReference>
<accession>A0A2P6P0P1</accession>
<feature type="region of interest" description="Disordered" evidence="7">
    <location>
        <begin position="1"/>
        <end position="22"/>
    </location>
</feature>